<dbReference type="InterPro" id="IPR008978">
    <property type="entry name" value="HSP20-like_chaperone"/>
</dbReference>
<accession>A0A9P8AL63</accession>
<dbReference type="Pfam" id="PF04969">
    <property type="entry name" value="CS"/>
    <property type="match status" value="1"/>
</dbReference>
<evidence type="ECO:0000259" key="2">
    <source>
        <dbReference type="PROSITE" id="PS51048"/>
    </source>
</evidence>
<sequence length="373" mass="41922">MSTTNLLLQGDGEIQAKDYLLAVKTFSEIISKSPKTYQAYFKRATAFQSLHNYESAISDISLAFSIAQERGKREDMGQCYYKLGLLYYAQKEYSLAETNISKAEEYNCKEPALAIWKMKIESDKKKAGIADVKPAVEIPNKKDQLDSKPETTQAAQMDSTNVDVINKHAPLKVKIRDDWYQTSDSVVVTIFAKNIKKEDIEIDFGLSSVHVSFPTANGSEYNYNMDPLFASIDPEKSDYTVYSTKIEITLVKQSRGKWNSLEGAKNNNQVLITPTEPAVTQTQAASSLAYPSSSKKKIDWANFNVDDEEEEAAGGDNAFFQRLYDSVDDDTRRAMMKSYVESNGTVLTTNWDEAKAKTFETSPPEGMEAKRWS</sequence>
<dbReference type="Gene3D" id="2.60.40.790">
    <property type="match status" value="1"/>
</dbReference>
<feature type="domain" description="SGS" evidence="2">
    <location>
        <begin position="289"/>
        <end position="373"/>
    </location>
</feature>
<dbReference type="PROSITE" id="PS51048">
    <property type="entry name" value="SGS"/>
    <property type="match status" value="1"/>
</dbReference>
<dbReference type="InterPro" id="IPR019734">
    <property type="entry name" value="TPR_rpt"/>
</dbReference>
<dbReference type="SUPFAM" id="SSF48452">
    <property type="entry name" value="TPR-like"/>
    <property type="match status" value="1"/>
</dbReference>
<dbReference type="InterPro" id="IPR011990">
    <property type="entry name" value="TPR-like_helical_dom_sf"/>
</dbReference>
<organism evidence="4 5">
    <name type="scientific">Scheffersomyces spartinae</name>
    <dbReference type="NCBI Taxonomy" id="45513"/>
    <lineage>
        <taxon>Eukaryota</taxon>
        <taxon>Fungi</taxon>
        <taxon>Dikarya</taxon>
        <taxon>Ascomycota</taxon>
        <taxon>Saccharomycotina</taxon>
        <taxon>Pichiomycetes</taxon>
        <taxon>Debaryomycetaceae</taxon>
        <taxon>Scheffersomyces</taxon>
    </lineage>
</organism>
<protein>
    <recommendedName>
        <fullName evidence="6">Suppressor of G2 allele of SKP1</fullName>
    </recommendedName>
</protein>
<evidence type="ECO:0000313" key="4">
    <source>
        <dbReference type="EMBL" id="KAG7195769.1"/>
    </source>
</evidence>
<dbReference type="SUPFAM" id="SSF49764">
    <property type="entry name" value="HSP20-like chaperones"/>
    <property type="match status" value="1"/>
</dbReference>
<dbReference type="Proteomes" id="UP000790833">
    <property type="component" value="Unassembled WGS sequence"/>
</dbReference>
<dbReference type="PANTHER" id="PTHR45862">
    <property type="entry name" value="PROTEIN SGT1 HOMOLOG"/>
    <property type="match status" value="1"/>
</dbReference>
<dbReference type="InterPro" id="IPR044563">
    <property type="entry name" value="Sgt1-like"/>
</dbReference>
<dbReference type="GO" id="GO:0051087">
    <property type="term" value="F:protein-folding chaperone binding"/>
    <property type="evidence" value="ECO:0007669"/>
    <property type="project" value="InterPro"/>
</dbReference>
<evidence type="ECO:0000259" key="3">
    <source>
        <dbReference type="PROSITE" id="PS51203"/>
    </source>
</evidence>
<keyword evidence="5" id="KW-1185">Reference proteome</keyword>
<gene>
    <name evidence="4" type="ORF">KQ657_002154</name>
</gene>
<feature type="domain" description="CS" evidence="3">
    <location>
        <begin position="172"/>
        <end position="262"/>
    </location>
</feature>
<evidence type="ECO:0000313" key="5">
    <source>
        <dbReference type="Proteomes" id="UP000790833"/>
    </source>
</evidence>
<comment type="caution">
    <text evidence="4">The sequence shown here is derived from an EMBL/GenBank/DDBJ whole genome shotgun (WGS) entry which is preliminary data.</text>
</comment>
<dbReference type="InterPro" id="IPR007052">
    <property type="entry name" value="CS_dom"/>
</dbReference>
<dbReference type="GeneID" id="66115528"/>
<dbReference type="OrthoDB" id="1898560at2759"/>
<dbReference type="AlphaFoldDB" id="A0A9P8AL63"/>
<dbReference type="Pfam" id="PF05002">
    <property type="entry name" value="SGS"/>
    <property type="match status" value="1"/>
</dbReference>
<comment type="similarity">
    <text evidence="1">Belongs to the SGT1 family.</text>
</comment>
<dbReference type="EMBL" id="JAHMUF010000002">
    <property type="protein sequence ID" value="KAG7195769.1"/>
    <property type="molecule type" value="Genomic_DNA"/>
</dbReference>
<dbReference type="Gene3D" id="1.25.40.10">
    <property type="entry name" value="Tetratricopeptide repeat domain"/>
    <property type="match status" value="1"/>
</dbReference>
<name>A0A9P8AL63_9ASCO</name>
<proteinExistence type="inferred from homology"/>
<dbReference type="CDD" id="cd06466">
    <property type="entry name" value="p23_CS_SGT1_like"/>
    <property type="match status" value="1"/>
</dbReference>
<dbReference type="SMART" id="SM00028">
    <property type="entry name" value="TPR"/>
    <property type="match status" value="2"/>
</dbReference>
<dbReference type="InterPro" id="IPR007699">
    <property type="entry name" value="SGS_dom"/>
</dbReference>
<dbReference type="RefSeq" id="XP_043051314.1">
    <property type="nucleotide sequence ID" value="XM_043192926.1"/>
</dbReference>
<dbReference type="PROSITE" id="PS51203">
    <property type="entry name" value="CS"/>
    <property type="match status" value="1"/>
</dbReference>
<evidence type="ECO:0000256" key="1">
    <source>
        <dbReference type="ARBA" id="ARBA00008509"/>
    </source>
</evidence>
<reference evidence="4" key="1">
    <citation type="submission" date="2021-03" db="EMBL/GenBank/DDBJ databases">
        <authorList>
            <person name="Palmer J.M."/>
        </authorList>
    </citation>
    <scope>NUCLEOTIDE SEQUENCE</scope>
    <source>
        <strain evidence="4">ARV_011</strain>
    </source>
</reference>
<evidence type="ECO:0008006" key="6">
    <source>
        <dbReference type="Google" id="ProtNLM"/>
    </source>
</evidence>